<comment type="similarity">
    <text evidence="1">Belongs to the DadA oxidoreductase family.</text>
</comment>
<comment type="caution">
    <text evidence="4">The sequence shown here is derived from an EMBL/GenBank/DDBJ whole genome shotgun (WGS) entry which is preliminary data.</text>
</comment>
<proteinExistence type="inferred from homology"/>
<dbReference type="Gene3D" id="3.50.50.60">
    <property type="entry name" value="FAD/NAD(P)-binding domain"/>
    <property type="match status" value="2"/>
</dbReference>
<accession>A0A8B2NQE7</accession>
<dbReference type="RefSeq" id="WP_111345442.1">
    <property type="nucleotide sequence ID" value="NZ_QHHQ01000002.1"/>
</dbReference>
<keyword evidence="5" id="KW-1185">Reference proteome</keyword>
<dbReference type="InterPro" id="IPR036188">
    <property type="entry name" value="FAD/NAD-bd_sf"/>
</dbReference>
<dbReference type="GO" id="GO:0008718">
    <property type="term" value="F:D-amino-acid dehydrogenase activity"/>
    <property type="evidence" value="ECO:0007669"/>
    <property type="project" value="TreeGrafter"/>
</dbReference>
<gene>
    <name evidence="4" type="ORF">DLJ53_12085</name>
</gene>
<dbReference type="GO" id="GO:0055130">
    <property type="term" value="P:D-alanine catabolic process"/>
    <property type="evidence" value="ECO:0007669"/>
    <property type="project" value="TreeGrafter"/>
</dbReference>
<dbReference type="AlphaFoldDB" id="A0A8B2NQE7"/>
<dbReference type="OrthoDB" id="9787190at2"/>
<sequence length="441" mass="46732">MRHRLDRIETDPTPPAETDVVVIGGGIAGASTAYHLARRGVAVTLVEKGFVGAEQSSRNWGWCRQQGRDVAELPLMRESIRLWDGMAEAVGGDVGFRRTGVAFVTDSASELEGWKTWADAAREHQVHTRVLTAGEAVERMPGTGARLVGGIETPSDGRADPAKAAPAVAAAARRHGAVVVEGCAARELETTGGRVSGVVTEKGTIRAPRVVCAGGAWAGLFCRHHGIRLPQAVVHGSVLETTPVPEVFSTAVSGPGFSARRNDYGGYTVAMAGRGTVHVTPTMLRNAVTFIPLFLQRRKGLKLRLGRSFFADLSAAQWGPEGPTPFEATRVLDPEPDEELLARALAGLVDNVPELAGAKIARSWGGAIESTPDLLPVISEIPAWPGFFLSTGYSGHGFGIGPAAGRLTADVVMDDTPLVDPAPFRYERLLKRGPIHPGGEF</sequence>
<dbReference type="Proteomes" id="UP000249590">
    <property type="component" value="Unassembled WGS sequence"/>
</dbReference>
<evidence type="ECO:0000259" key="3">
    <source>
        <dbReference type="Pfam" id="PF01266"/>
    </source>
</evidence>
<dbReference type="Pfam" id="PF01266">
    <property type="entry name" value="DAO"/>
    <property type="match status" value="1"/>
</dbReference>
<dbReference type="PANTHER" id="PTHR13847">
    <property type="entry name" value="SARCOSINE DEHYDROGENASE-RELATED"/>
    <property type="match status" value="1"/>
</dbReference>
<name>A0A8B2NQE7_9HYPH</name>
<dbReference type="GO" id="GO:0005737">
    <property type="term" value="C:cytoplasm"/>
    <property type="evidence" value="ECO:0007669"/>
    <property type="project" value="TreeGrafter"/>
</dbReference>
<evidence type="ECO:0000313" key="4">
    <source>
        <dbReference type="EMBL" id="RAI02106.1"/>
    </source>
</evidence>
<feature type="domain" description="FAD dependent oxidoreductase" evidence="3">
    <location>
        <begin position="19"/>
        <end position="410"/>
    </location>
</feature>
<evidence type="ECO:0000256" key="2">
    <source>
        <dbReference type="ARBA" id="ARBA00023002"/>
    </source>
</evidence>
<organism evidence="4 5">
    <name type="scientific">Acuticoccus sediminis</name>
    <dbReference type="NCBI Taxonomy" id="2184697"/>
    <lineage>
        <taxon>Bacteria</taxon>
        <taxon>Pseudomonadati</taxon>
        <taxon>Pseudomonadota</taxon>
        <taxon>Alphaproteobacteria</taxon>
        <taxon>Hyphomicrobiales</taxon>
        <taxon>Amorphaceae</taxon>
        <taxon>Acuticoccus</taxon>
    </lineage>
</organism>
<dbReference type="Gene3D" id="3.30.9.10">
    <property type="entry name" value="D-Amino Acid Oxidase, subunit A, domain 2"/>
    <property type="match status" value="2"/>
</dbReference>
<dbReference type="EMBL" id="QHHQ01000002">
    <property type="protein sequence ID" value="RAI02106.1"/>
    <property type="molecule type" value="Genomic_DNA"/>
</dbReference>
<keyword evidence="2" id="KW-0560">Oxidoreductase</keyword>
<dbReference type="SUPFAM" id="SSF51905">
    <property type="entry name" value="FAD/NAD(P)-binding domain"/>
    <property type="match status" value="1"/>
</dbReference>
<reference evidence="4 5" key="1">
    <citation type="submission" date="2018-05" db="EMBL/GenBank/DDBJ databases">
        <title>Acuticoccus sediminis sp. nov., isolated from deep-sea sediment of Indian Ocean.</title>
        <authorList>
            <person name="Liu X."/>
            <person name="Lai Q."/>
            <person name="Du Y."/>
            <person name="Sun F."/>
            <person name="Zhang X."/>
            <person name="Wang S."/>
            <person name="Shao Z."/>
        </authorList>
    </citation>
    <scope>NUCLEOTIDE SEQUENCE [LARGE SCALE GENOMIC DNA]</scope>
    <source>
        <strain evidence="4 5">PTG4-2</strain>
    </source>
</reference>
<evidence type="ECO:0000256" key="1">
    <source>
        <dbReference type="ARBA" id="ARBA00009410"/>
    </source>
</evidence>
<protein>
    <submittedName>
        <fullName evidence="4">D-amino-acid oxidase</fullName>
    </submittedName>
</protein>
<dbReference type="GO" id="GO:0005886">
    <property type="term" value="C:plasma membrane"/>
    <property type="evidence" value="ECO:0007669"/>
    <property type="project" value="TreeGrafter"/>
</dbReference>
<dbReference type="PANTHER" id="PTHR13847:SF280">
    <property type="entry name" value="D-AMINO ACID DEHYDROGENASE"/>
    <property type="match status" value="1"/>
</dbReference>
<dbReference type="InterPro" id="IPR006076">
    <property type="entry name" value="FAD-dep_OxRdtase"/>
</dbReference>
<evidence type="ECO:0000313" key="5">
    <source>
        <dbReference type="Proteomes" id="UP000249590"/>
    </source>
</evidence>